<proteinExistence type="predicted"/>
<dbReference type="InterPro" id="IPR027826">
    <property type="entry name" value="DUF4431"/>
</dbReference>
<comment type="caution">
    <text evidence="2">The sequence shown here is derived from an EMBL/GenBank/DDBJ whole genome shotgun (WGS) entry which is preliminary data.</text>
</comment>
<dbReference type="Pfam" id="PF14485">
    <property type="entry name" value="DUF4431"/>
    <property type="match status" value="1"/>
</dbReference>
<gene>
    <name evidence="2" type="ORF">C8J28_12914</name>
</gene>
<evidence type="ECO:0000313" key="2">
    <source>
        <dbReference type="EMBL" id="PTR11121.1"/>
    </source>
</evidence>
<sequence>MRSCTVPPEPCRARGLPWIVLAALLPVPTPVLAERAIPLSDGIAIPDDLPLPPAPCHSYAGTMTLSGTIVRRTWHTPDPMSDGYRNVSGDVLKLPSPICIYPDPDPDMPQPAIVGVTEITVTRLEGAVGDQVTVTGSPYHAHTAHHMTRLLLDGGVTARPPAAPRQEPSVTVTPVPYQLPFRDAESARLFPQLVLSDPPVCRTTGADGTTCFAGDSENVIALRTAPGGEGIALRCRLTLNSASLEAGIRSCANAAAATGVAAALLLSCARKAGLSRPAGPARIDCRWGADARTAVLDLAIRG</sequence>
<dbReference type="EMBL" id="QAOT01000029">
    <property type="protein sequence ID" value="PTR11121.1"/>
    <property type="molecule type" value="Genomic_DNA"/>
</dbReference>
<dbReference type="AlphaFoldDB" id="A0A2T5JSD1"/>
<protein>
    <submittedName>
        <fullName evidence="2">Uncharacterized protein DUF4431</fullName>
    </submittedName>
</protein>
<accession>A0A2T5JSD1</accession>
<dbReference type="Proteomes" id="UP000244060">
    <property type="component" value="Unassembled WGS sequence"/>
</dbReference>
<evidence type="ECO:0000259" key="1">
    <source>
        <dbReference type="Pfam" id="PF14485"/>
    </source>
</evidence>
<evidence type="ECO:0000313" key="3">
    <source>
        <dbReference type="Proteomes" id="UP000244060"/>
    </source>
</evidence>
<keyword evidence="3" id="KW-1185">Reference proteome</keyword>
<feature type="domain" description="DUF4431" evidence="1">
    <location>
        <begin position="127"/>
        <end position="153"/>
    </location>
</feature>
<reference evidence="2 3" key="1">
    <citation type="submission" date="2018-04" db="EMBL/GenBank/DDBJ databases">
        <title>Genomic Encyclopedia of Type Strains, Phase III (KMG-III): the genomes of soil and plant-associated and newly described type strains.</title>
        <authorList>
            <person name="Whitman W."/>
        </authorList>
    </citation>
    <scope>NUCLEOTIDE SEQUENCE [LARGE SCALE GENOMIC DNA]</scope>
    <source>
        <strain evidence="2 3">KA25</strain>
    </source>
</reference>
<name>A0A2T5JSD1_9RHOB</name>
<organism evidence="2 3">
    <name type="scientific">Cereibacter azotoformans</name>
    <dbReference type="NCBI Taxonomy" id="43057"/>
    <lineage>
        <taxon>Bacteria</taxon>
        <taxon>Pseudomonadati</taxon>
        <taxon>Pseudomonadota</taxon>
        <taxon>Alphaproteobacteria</taxon>
        <taxon>Rhodobacterales</taxon>
        <taxon>Paracoccaceae</taxon>
        <taxon>Cereibacter</taxon>
    </lineage>
</organism>